<keyword evidence="2" id="KW-1185">Reference proteome</keyword>
<dbReference type="Proteomes" id="UP000002194">
    <property type="component" value="Chromosome"/>
</dbReference>
<evidence type="ECO:0000313" key="2">
    <source>
        <dbReference type="Proteomes" id="UP000002194"/>
    </source>
</evidence>
<name>Q729R6_NITV2</name>
<proteinExistence type="predicted"/>
<dbReference type="KEGG" id="dvu:DVU_2283"/>
<dbReference type="EMBL" id="AE017285">
    <property type="protein sequence ID" value="AAS96756.1"/>
    <property type="molecule type" value="Genomic_DNA"/>
</dbReference>
<dbReference type="EnsemblBacteria" id="AAS96756">
    <property type="protein sequence ID" value="AAS96756"/>
    <property type="gene ID" value="DVU_2283"/>
</dbReference>
<dbReference type="PaxDb" id="882-DVU_2283"/>
<dbReference type="STRING" id="882.DVU_2283"/>
<organism evidence="1 2">
    <name type="scientific">Nitratidesulfovibrio vulgaris (strain ATCC 29579 / DSM 644 / CCUG 34227 / NCIMB 8303 / VKM B-1760 / Hildenborough)</name>
    <name type="common">Desulfovibrio vulgaris</name>
    <dbReference type="NCBI Taxonomy" id="882"/>
    <lineage>
        <taxon>Bacteria</taxon>
        <taxon>Pseudomonadati</taxon>
        <taxon>Thermodesulfobacteriota</taxon>
        <taxon>Desulfovibrionia</taxon>
        <taxon>Desulfovibrionales</taxon>
        <taxon>Desulfovibrionaceae</taxon>
        <taxon>Nitratidesulfovibrio</taxon>
    </lineage>
</organism>
<gene>
    <name evidence="1" type="ordered locus">DVU_2283</name>
</gene>
<accession>Q729R6</accession>
<dbReference type="AlphaFoldDB" id="Q729R6"/>
<evidence type="ECO:0000313" key="1">
    <source>
        <dbReference type="EMBL" id="AAS96756.1"/>
    </source>
</evidence>
<reference evidence="1 2" key="1">
    <citation type="journal article" date="2004" name="Nat. Biotechnol.">
        <title>The genome sequence of the anaerobic, sulfate-reducing bacterium Desulfovibrio vulgaris Hildenborough.</title>
        <authorList>
            <person name="Heidelberg J.F."/>
            <person name="Seshadri R."/>
            <person name="Haveman S.A."/>
            <person name="Hemme C.L."/>
            <person name="Paulsen I.T."/>
            <person name="Kolonay J.F."/>
            <person name="Eisen J.A."/>
            <person name="Ward N."/>
            <person name="Methe B."/>
            <person name="Brinkac L.M."/>
            <person name="Daugherty S.C."/>
            <person name="Deboy R.T."/>
            <person name="Dodson R.J."/>
            <person name="Durkin A.S."/>
            <person name="Madupu R."/>
            <person name="Nelson W.C."/>
            <person name="Sullivan S.A."/>
            <person name="Fouts D."/>
            <person name="Haft D.H."/>
            <person name="Selengut J."/>
            <person name="Peterson J.D."/>
            <person name="Davidsen T.M."/>
            <person name="Zafar N."/>
            <person name="Zhou L."/>
            <person name="Radune D."/>
            <person name="Dimitrov G."/>
            <person name="Hance M."/>
            <person name="Tran K."/>
            <person name="Khouri H."/>
            <person name="Gill J."/>
            <person name="Utterback T.R."/>
            <person name="Feldblyum T.V."/>
            <person name="Wall J.D."/>
            <person name="Voordouw G."/>
            <person name="Fraser C.M."/>
        </authorList>
    </citation>
    <scope>NUCLEOTIDE SEQUENCE [LARGE SCALE GENOMIC DNA]</scope>
    <source>
        <strain evidence="2">ATCC 29579 / DSM 644 / NCIMB 8303 / VKM B-1760 / Hildenborough</strain>
    </source>
</reference>
<protein>
    <submittedName>
        <fullName evidence="1">Uncharacterized protein</fullName>
    </submittedName>
</protein>
<dbReference type="HOGENOM" id="CLU_3381573_0_0_7"/>
<sequence>MTGLSLPVPPPASLHLCLSVTPQGRFDACGILC</sequence>